<dbReference type="InterPro" id="IPR004358">
    <property type="entry name" value="Sig_transdc_His_kin-like_C"/>
</dbReference>
<evidence type="ECO:0000256" key="5">
    <source>
        <dbReference type="ARBA" id="ARBA00022777"/>
    </source>
</evidence>
<keyword evidence="8" id="KW-1185">Reference proteome</keyword>
<accession>A0AAP2GTV3</accession>
<dbReference type="GO" id="GO:0000155">
    <property type="term" value="F:phosphorelay sensor kinase activity"/>
    <property type="evidence" value="ECO:0007669"/>
    <property type="project" value="InterPro"/>
</dbReference>
<protein>
    <recommendedName>
        <fullName evidence="2">histidine kinase</fullName>
        <ecNumber evidence="2">2.7.13.3</ecNumber>
    </recommendedName>
</protein>
<comment type="catalytic activity">
    <reaction evidence="1">
        <text>ATP + protein L-histidine = ADP + protein N-phospho-L-histidine.</text>
        <dbReference type="EC" id="2.7.13.3"/>
    </reaction>
</comment>
<dbReference type="PRINTS" id="PR00344">
    <property type="entry name" value="BCTRLSENSOR"/>
</dbReference>
<keyword evidence="3" id="KW-0597">Phosphoprotein</keyword>
<name>A0AAP2GTV3_9BACT</name>
<dbReference type="PANTHER" id="PTHR43547:SF2">
    <property type="entry name" value="HYBRID SIGNAL TRANSDUCTION HISTIDINE KINASE C"/>
    <property type="match status" value="1"/>
</dbReference>
<evidence type="ECO:0000313" key="7">
    <source>
        <dbReference type="EMBL" id="MBT1708703.1"/>
    </source>
</evidence>
<dbReference type="SMART" id="SM00388">
    <property type="entry name" value="HisKA"/>
    <property type="match status" value="1"/>
</dbReference>
<evidence type="ECO:0000256" key="3">
    <source>
        <dbReference type="ARBA" id="ARBA00022553"/>
    </source>
</evidence>
<dbReference type="FunFam" id="3.30.565.10:FF:000006">
    <property type="entry name" value="Sensor histidine kinase WalK"/>
    <property type="match status" value="1"/>
</dbReference>
<dbReference type="RefSeq" id="WP_254084297.1">
    <property type="nucleotide sequence ID" value="NZ_JAHESE010000008.1"/>
</dbReference>
<dbReference type="EMBL" id="JAHESE010000008">
    <property type="protein sequence ID" value="MBT1708703.1"/>
    <property type="molecule type" value="Genomic_DNA"/>
</dbReference>
<dbReference type="PROSITE" id="PS50109">
    <property type="entry name" value="HIS_KIN"/>
    <property type="match status" value="1"/>
</dbReference>
<dbReference type="InterPro" id="IPR036097">
    <property type="entry name" value="HisK_dim/P_sf"/>
</dbReference>
<feature type="domain" description="Histidine kinase" evidence="6">
    <location>
        <begin position="54"/>
        <end position="270"/>
    </location>
</feature>
<dbReference type="Gene3D" id="3.30.565.10">
    <property type="entry name" value="Histidine kinase-like ATPase, C-terminal domain"/>
    <property type="match status" value="1"/>
</dbReference>
<dbReference type="Pfam" id="PF02518">
    <property type="entry name" value="HATPase_c"/>
    <property type="match status" value="1"/>
</dbReference>
<evidence type="ECO:0000256" key="2">
    <source>
        <dbReference type="ARBA" id="ARBA00012438"/>
    </source>
</evidence>
<organism evidence="7 8">
    <name type="scientific">Dawidia cretensis</name>
    <dbReference type="NCBI Taxonomy" id="2782350"/>
    <lineage>
        <taxon>Bacteria</taxon>
        <taxon>Pseudomonadati</taxon>
        <taxon>Bacteroidota</taxon>
        <taxon>Cytophagia</taxon>
        <taxon>Cytophagales</taxon>
        <taxon>Chryseotaleaceae</taxon>
        <taxon>Dawidia</taxon>
    </lineage>
</organism>
<keyword evidence="5 7" id="KW-0418">Kinase</keyword>
<dbReference type="CDD" id="cd00082">
    <property type="entry name" value="HisKA"/>
    <property type="match status" value="1"/>
</dbReference>
<dbReference type="InterPro" id="IPR003594">
    <property type="entry name" value="HATPase_dom"/>
</dbReference>
<sequence>MKELSDEALLNEVRRRMSLSEKTILEQQDMLQEMQRLNARLEQSEALKSHFISNIKNEINNPLASILALTQTIVEKQSSLPADVQRNLKLIYNEAYALDFQMTNIMTAAEIEAGQVTPQWVEVGVSQVLEQVIQSFETIREKKGVPVRVLGDAQVQFVTDGRYFRIILANLVSNAIKFSNGNDAVVITLRTTDGQLVISITNAGSDIPQEDVARIFDRFTQLDTGTVKKYQGHGLGLSVIRSLVELLDGSIAVTTQTPGVTFTVILPVKAGEEGFSALLGGDGSEILFDEAF</sequence>
<evidence type="ECO:0000313" key="8">
    <source>
        <dbReference type="Proteomes" id="UP001319080"/>
    </source>
</evidence>
<dbReference type="PANTHER" id="PTHR43547">
    <property type="entry name" value="TWO-COMPONENT HISTIDINE KINASE"/>
    <property type="match status" value="1"/>
</dbReference>
<evidence type="ECO:0000256" key="4">
    <source>
        <dbReference type="ARBA" id="ARBA00022679"/>
    </source>
</evidence>
<dbReference type="InterPro" id="IPR036890">
    <property type="entry name" value="HATPase_C_sf"/>
</dbReference>
<comment type="caution">
    <text evidence="7">The sequence shown here is derived from an EMBL/GenBank/DDBJ whole genome shotgun (WGS) entry which is preliminary data.</text>
</comment>
<evidence type="ECO:0000256" key="1">
    <source>
        <dbReference type="ARBA" id="ARBA00000085"/>
    </source>
</evidence>
<dbReference type="SMART" id="SM00387">
    <property type="entry name" value="HATPase_c"/>
    <property type="match status" value="1"/>
</dbReference>
<keyword evidence="4" id="KW-0808">Transferase</keyword>
<gene>
    <name evidence="7" type="ORF">KK062_10735</name>
</gene>
<dbReference type="Gene3D" id="1.10.287.130">
    <property type="match status" value="1"/>
</dbReference>
<dbReference type="AlphaFoldDB" id="A0AAP2GTV3"/>
<proteinExistence type="predicted"/>
<dbReference type="InterPro" id="IPR003661">
    <property type="entry name" value="HisK_dim/P_dom"/>
</dbReference>
<dbReference type="Pfam" id="PF00512">
    <property type="entry name" value="HisKA"/>
    <property type="match status" value="1"/>
</dbReference>
<dbReference type="SUPFAM" id="SSF55874">
    <property type="entry name" value="ATPase domain of HSP90 chaperone/DNA topoisomerase II/histidine kinase"/>
    <property type="match status" value="1"/>
</dbReference>
<dbReference type="Proteomes" id="UP001319080">
    <property type="component" value="Unassembled WGS sequence"/>
</dbReference>
<reference evidence="7 8" key="1">
    <citation type="submission" date="2021-05" db="EMBL/GenBank/DDBJ databases">
        <title>A Polyphasic approach of four new species of the genus Ohtaekwangia: Ohtaekwangia histidinii sp. nov., Ohtaekwangia cretensis sp. nov., Ohtaekwangia indiensis sp. nov., Ohtaekwangia reichenbachii sp. nov. from diverse environment.</title>
        <authorList>
            <person name="Octaviana S."/>
        </authorList>
    </citation>
    <scope>NUCLEOTIDE SEQUENCE [LARGE SCALE GENOMIC DNA]</scope>
    <source>
        <strain evidence="7 8">PWU5</strain>
    </source>
</reference>
<dbReference type="InterPro" id="IPR005467">
    <property type="entry name" value="His_kinase_dom"/>
</dbReference>
<evidence type="ECO:0000259" key="6">
    <source>
        <dbReference type="PROSITE" id="PS50109"/>
    </source>
</evidence>
<dbReference type="SUPFAM" id="SSF47384">
    <property type="entry name" value="Homodimeric domain of signal transducing histidine kinase"/>
    <property type="match status" value="1"/>
</dbReference>
<dbReference type="EC" id="2.7.13.3" evidence="2"/>